<comment type="caution">
    <text evidence="15">The sequence shown here is derived from an EMBL/GenBank/DDBJ whole genome shotgun (WGS) entry which is preliminary data.</text>
</comment>
<evidence type="ECO:0000259" key="13">
    <source>
        <dbReference type="Pfam" id="PF00534"/>
    </source>
</evidence>
<comment type="similarity">
    <text evidence="12">Belongs to the glycosyltransferase group 1 family. Glycosyltransferase 4 subfamily.</text>
</comment>
<evidence type="ECO:0000256" key="7">
    <source>
        <dbReference type="ARBA" id="ARBA00022692"/>
    </source>
</evidence>
<evidence type="ECO:0000256" key="3">
    <source>
        <dbReference type="ARBA" id="ARBA00012645"/>
    </source>
</evidence>
<organism evidence="15 16">
    <name type="scientific">Rhodotorula paludigena</name>
    <dbReference type="NCBI Taxonomy" id="86838"/>
    <lineage>
        <taxon>Eukaryota</taxon>
        <taxon>Fungi</taxon>
        <taxon>Dikarya</taxon>
        <taxon>Basidiomycota</taxon>
        <taxon>Pucciniomycotina</taxon>
        <taxon>Microbotryomycetes</taxon>
        <taxon>Sporidiobolales</taxon>
        <taxon>Sporidiobolaceae</taxon>
        <taxon>Rhodotorula</taxon>
    </lineage>
</organism>
<evidence type="ECO:0000256" key="10">
    <source>
        <dbReference type="ARBA" id="ARBA00023136"/>
    </source>
</evidence>
<name>A0AAV5GUF1_9BASI</name>
<evidence type="ECO:0000259" key="14">
    <source>
        <dbReference type="Pfam" id="PF15924"/>
    </source>
</evidence>
<comment type="function">
    <text evidence="12">GDP-Man:Man(3)GlcNAc(2)-PP-Dol alpha-1,2-mannosyltransferase that operates in the biosynthetic pathway of dolichol-linked oligosaccharides, the glycan precursors employed in protein asparagine (N)-glycosylation. The assembly of dolichol-linked oligosaccharides begins on the cytosolic side of the endoplasmic reticulum membrane and finishes in its lumen. The sequential addition of sugars to dolichol pyrophosphate produces dolichol-linked oligosaccharides containing fourteen sugars, including two GlcNAcs, nine mannoses and three glucoses. Once assembled, the oligosaccharide is transferred from the lipid to nascent proteins by oligosaccharyltransferases. Catalyzes, on the cytoplasmic face of the endoplasmic reticulum, the addition of the fourth and fifth mannose residues to the dolichol-linked oligosaccharide chain, to produce Man(5)GlcNAc(2)-PP-dolichol core oligosaccharide.</text>
</comment>
<dbReference type="SUPFAM" id="SSF53756">
    <property type="entry name" value="UDP-Glycosyltransferase/glycogen phosphorylase"/>
    <property type="match status" value="1"/>
</dbReference>
<dbReference type="PANTHER" id="PTHR45919:SF1">
    <property type="entry name" value="GDP-MAN:MAN(3)GLCNAC(2)-PP-DOL ALPHA-1,2-MANNOSYLTRANSFERASE"/>
    <property type="match status" value="1"/>
</dbReference>
<dbReference type="GO" id="GO:0005789">
    <property type="term" value="C:endoplasmic reticulum membrane"/>
    <property type="evidence" value="ECO:0007669"/>
    <property type="project" value="UniProtKB-SubCell"/>
</dbReference>
<dbReference type="InterPro" id="IPR031814">
    <property type="entry name" value="ALG11_N"/>
</dbReference>
<dbReference type="InterPro" id="IPR001296">
    <property type="entry name" value="Glyco_trans_1"/>
</dbReference>
<dbReference type="GO" id="GO:0006487">
    <property type="term" value="P:protein N-linked glycosylation"/>
    <property type="evidence" value="ECO:0007669"/>
    <property type="project" value="TreeGrafter"/>
</dbReference>
<evidence type="ECO:0000256" key="6">
    <source>
        <dbReference type="ARBA" id="ARBA00022679"/>
    </source>
</evidence>
<comment type="subcellular location">
    <subcellularLocation>
        <location evidence="1">Endoplasmic reticulum membrane</location>
        <topology evidence="1">Single-pass membrane protein</topology>
    </subcellularLocation>
</comment>
<feature type="domain" description="Glycosyl transferase family 1" evidence="13">
    <location>
        <begin position="356"/>
        <end position="509"/>
    </location>
</feature>
<evidence type="ECO:0000313" key="16">
    <source>
        <dbReference type="Proteomes" id="UP001342314"/>
    </source>
</evidence>
<dbReference type="Gene3D" id="3.40.50.2000">
    <property type="entry name" value="Glycogen Phosphorylase B"/>
    <property type="match status" value="1"/>
</dbReference>
<dbReference type="InterPro" id="IPR038013">
    <property type="entry name" value="ALG11"/>
</dbReference>
<keyword evidence="7" id="KW-0812">Transmembrane</keyword>
<sequence length="580" mass="62078">MVLIPTPLAVIVAVILLASGVSVTTFAAIQLVRRKLRSFARPQRVRALERSLGLTREEARNKRVVGFFHPYCNAGGGGERVLWTALAAMQRDHGSDTVFVVYSGDVGAGEGKASKDEILAKVQARFGISLAPASLLFVPLSYRWLVEDSTWSRFTLLGQSLGSVLLVLEALAGLEGVVPDVFIDTMGYAFAYPLVKWMYDIPVGSYTHYPTISTDMLARVRFRQAGHTNRSSVASSALLSRAKLAYYERFARAYAWSLGKADSVMANSTWTRRHLEGLLGVAERADGPETVLGDAAGDIGVRRRKGGAAEKPQPIHAASATASAPTRCVRTVYPPCDTDHLSAFPLSTASRIPSSSSPITIFSLAQFRPEKEHATQLRAFAALVSPSPPGPALLPPSIDPSRLRLVLAGSVRNASDSARVESLRALAQELKVDAQTEFVVNAPFDEICAWMERASVGLHTMVDEHFGITVVEFQAAGLIPLAHASAGPLLDILVPTPSGTPTGFLAPSPSFSSSGSQEAEPLHLSFARSLAHILALPAAEQDAIRSAARESAKERFAVSAFERGWNEGVQGLLAAASVSE</sequence>
<dbReference type="Pfam" id="PF15924">
    <property type="entry name" value="ALG11_N"/>
    <property type="match status" value="1"/>
</dbReference>
<evidence type="ECO:0000256" key="8">
    <source>
        <dbReference type="ARBA" id="ARBA00022824"/>
    </source>
</evidence>
<dbReference type="AlphaFoldDB" id="A0AAV5GUF1"/>
<protein>
    <recommendedName>
        <fullName evidence="4 12">GDP-Man:Man(3)GlcNAc(2)-PP-Dol alpha-1,2-mannosyltransferase</fullName>
        <ecNumber evidence="3 12">2.4.1.131</ecNumber>
    </recommendedName>
</protein>
<evidence type="ECO:0000256" key="12">
    <source>
        <dbReference type="RuleBase" id="RU367051"/>
    </source>
</evidence>
<gene>
    <name evidence="15" type="ORF">Rhopal_005894-T1</name>
</gene>
<evidence type="ECO:0000256" key="11">
    <source>
        <dbReference type="ARBA" id="ARBA00045065"/>
    </source>
</evidence>
<feature type="domain" description="ALG11 mannosyltransferase N-terminal" evidence="14">
    <location>
        <begin position="63"/>
        <end position="278"/>
    </location>
</feature>
<dbReference type="Proteomes" id="UP001342314">
    <property type="component" value="Unassembled WGS sequence"/>
</dbReference>
<evidence type="ECO:0000313" key="15">
    <source>
        <dbReference type="EMBL" id="GJN92854.1"/>
    </source>
</evidence>
<proteinExistence type="inferred from homology"/>
<dbReference type="Pfam" id="PF00534">
    <property type="entry name" value="Glycos_transf_1"/>
    <property type="match status" value="1"/>
</dbReference>
<accession>A0AAV5GUF1</accession>
<evidence type="ECO:0000256" key="2">
    <source>
        <dbReference type="ARBA" id="ARBA00004922"/>
    </source>
</evidence>
<dbReference type="EC" id="2.4.1.131" evidence="3 12"/>
<comment type="catalytic activity">
    <reaction evidence="11 12">
        <text>an alpha-D-Man-(1-&gt;3)-[alpha-D-Man-(1-&gt;6)]-beta-D-Man-(1-&gt;4)-beta-D-GlcNAc-(1-&gt;4)-alpha-D-GlcNAc-diphospho-di-trans,poly-cis-dolichol + 2 GDP-alpha-D-mannose = an alpha-D-Man-(1-&gt;2)-alpha-D-Man-(1-&gt;2)-alpha-D-Man-(1-&gt;3)-[alpha-D-Man-(1-&gt;6)]-beta-D-Man-(1-&gt;4)-beta-D-GlcNAc-(1-&gt;4)-alpha-D-GlcNAc-diphospho-di-trans,poly-cis-dolichol + 2 GDP + 2 H(+)</text>
        <dbReference type="Rhea" id="RHEA:29523"/>
        <dbReference type="Rhea" id="RHEA-COMP:19515"/>
        <dbReference type="Rhea" id="RHEA-COMP:19516"/>
        <dbReference type="ChEBI" id="CHEBI:15378"/>
        <dbReference type="ChEBI" id="CHEBI:57527"/>
        <dbReference type="ChEBI" id="CHEBI:58189"/>
        <dbReference type="ChEBI" id="CHEBI:132511"/>
        <dbReference type="ChEBI" id="CHEBI:132515"/>
        <dbReference type="EC" id="2.4.1.131"/>
    </reaction>
    <physiologicalReaction direction="left-to-right" evidence="11 12">
        <dbReference type="Rhea" id="RHEA:29524"/>
    </physiologicalReaction>
</comment>
<dbReference type="CDD" id="cd03806">
    <property type="entry name" value="GT4_ALG11-like"/>
    <property type="match status" value="1"/>
</dbReference>
<reference evidence="15 16" key="1">
    <citation type="submission" date="2021-12" db="EMBL/GenBank/DDBJ databases">
        <title>High titer production of polyol ester of fatty acids by Rhodotorula paludigena BS15 towards product separation-free biomass refinery.</title>
        <authorList>
            <person name="Mano J."/>
            <person name="Ono H."/>
            <person name="Tanaka T."/>
            <person name="Naito K."/>
            <person name="Sushida H."/>
            <person name="Ike M."/>
            <person name="Tokuyasu K."/>
            <person name="Kitaoka M."/>
        </authorList>
    </citation>
    <scope>NUCLEOTIDE SEQUENCE [LARGE SCALE GENOMIC DNA]</scope>
    <source>
        <strain evidence="15 16">BS15</strain>
    </source>
</reference>
<evidence type="ECO:0000256" key="5">
    <source>
        <dbReference type="ARBA" id="ARBA00022676"/>
    </source>
</evidence>
<keyword evidence="6 12" id="KW-0808">Transferase</keyword>
<keyword evidence="16" id="KW-1185">Reference proteome</keyword>
<keyword evidence="9" id="KW-1133">Transmembrane helix</keyword>
<comment type="pathway">
    <text evidence="2 12">Protein modification; protein glycosylation.</text>
</comment>
<dbReference type="GO" id="GO:0004377">
    <property type="term" value="F:GDP-Man:Man(3)GlcNAc(2)-PP-Dol alpha-1,2-mannosyltransferase activity"/>
    <property type="evidence" value="ECO:0007669"/>
    <property type="project" value="UniProtKB-UniRule"/>
</dbReference>
<keyword evidence="10" id="KW-0472">Membrane</keyword>
<keyword evidence="8 12" id="KW-0256">Endoplasmic reticulum</keyword>
<dbReference type="EMBL" id="BQKY01000012">
    <property type="protein sequence ID" value="GJN92854.1"/>
    <property type="molecule type" value="Genomic_DNA"/>
</dbReference>
<evidence type="ECO:0000256" key="4">
    <source>
        <dbReference type="ARBA" id="ARBA00022018"/>
    </source>
</evidence>
<evidence type="ECO:0000256" key="1">
    <source>
        <dbReference type="ARBA" id="ARBA00004389"/>
    </source>
</evidence>
<dbReference type="PANTHER" id="PTHR45919">
    <property type="entry name" value="GDP-MAN:MAN(3)GLCNAC(2)-PP-DOL ALPHA-1,2-MANNOSYLTRANSFERASE"/>
    <property type="match status" value="1"/>
</dbReference>
<keyword evidence="5 12" id="KW-0328">Glycosyltransferase</keyword>
<evidence type="ECO:0000256" key="9">
    <source>
        <dbReference type="ARBA" id="ARBA00022989"/>
    </source>
</evidence>